<evidence type="ECO:0000313" key="8">
    <source>
        <dbReference type="EMBL" id="TNY18243.1"/>
    </source>
</evidence>
<keyword evidence="3 7" id="KW-0812">Transmembrane</keyword>
<feature type="transmembrane region" description="Helical" evidence="7">
    <location>
        <begin position="56"/>
        <end position="81"/>
    </location>
</feature>
<keyword evidence="9" id="KW-1185">Reference proteome</keyword>
<proteinExistence type="inferred from homology"/>
<comment type="subcellular location">
    <subcellularLocation>
        <location evidence="1">Membrane</location>
    </subcellularLocation>
</comment>
<dbReference type="EMBL" id="SOZI01000149">
    <property type="protein sequence ID" value="TNY18243.1"/>
    <property type="molecule type" value="Genomic_DNA"/>
</dbReference>
<feature type="transmembrane region" description="Helical" evidence="7">
    <location>
        <begin position="31"/>
        <end position="50"/>
    </location>
</feature>
<evidence type="ECO:0000313" key="9">
    <source>
        <dbReference type="Proteomes" id="UP000311382"/>
    </source>
</evidence>
<evidence type="ECO:0000256" key="6">
    <source>
        <dbReference type="SAM" id="MobiDB-lite"/>
    </source>
</evidence>
<dbReference type="InterPro" id="IPR000612">
    <property type="entry name" value="PMP3"/>
</dbReference>
<evidence type="ECO:0000256" key="4">
    <source>
        <dbReference type="ARBA" id="ARBA00022989"/>
    </source>
</evidence>
<feature type="compositionally biased region" description="Basic and acidic residues" evidence="6">
    <location>
        <begin position="192"/>
        <end position="204"/>
    </location>
</feature>
<evidence type="ECO:0000256" key="5">
    <source>
        <dbReference type="ARBA" id="ARBA00023136"/>
    </source>
</evidence>
<feature type="compositionally biased region" description="Basic and acidic residues" evidence="6">
    <location>
        <begin position="146"/>
        <end position="156"/>
    </location>
</feature>
<reference evidence="8 9" key="1">
    <citation type="submission" date="2019-03" db="EMBL/GenBank/DDBJ databases">
        <title>Rhodosporidium diobovatum UCD-FST 08-225 genome sequencing, assembly, and annotation.</title>
        <authorList>
            <person name="Fakankun I.U."/>
            <person name="Fristensky B."/>
            <person name="Levin D.B."/>
        </authorList>
    </citation>
    <scope>NUCLEOTIDE SEQUENCE [LARGE SCALE GENOMIC DNA]</scope>
    <source>
        <strain evidence="8 9">UCD-FST 08-225</strain>
    </source>
</reference>
<comment type="caution">
    <text evidence="8">The sequence shown here is derived from an EMBL/GenBank/DDBJ whole genome shotgun (WGS) entry which is preliminary data.</text>
</comment>
<evidence type="ECO:0000256" key="1">
    <source>
        <dbReference type="ARBA" id="ARBA00004370"/>
    </source>
</evidence>
<gene>
    <name evidence="8" type="ORF">DMC30DRAFT_412444</name>
</gene>
<dbReference type="Proteomes" id="UP000311382">
    <property type="component" value="Unassembled WGS sequence"/>
</dbReference>
<dbReference type="STRING" id="5288.A0A5C5FN31"/>
<comment type="similarity">
    <text evidence="2">Belongs to the UPF0057 (PMP3) family.</text>
</comment>
<organism evidence="8 9">
    <name type="scientific">Rhodotorula diobovata</name>
    <dbReference type="NCBI Taxonomy" id="5288"/>
    <lineage>
        <taxon>Eukaryota</taxon>
        <taxon>Fungi</taxon>
        <taxon>Dikarya</taxon>
        <taxon>Basidiomycota</taxon>
        <taxon>Pucciniomycotina</taxon>
        <taxon>Microbotryomycetes</taxon>
        <taxon>Sporidiobolales</taxon>
        <taxon>Sporidiobolaceae</taxon>
        <taxon>Rhodotorula</taxon>
    </lineage>
</organism>
<dbReference type="AlphaFoldDB" id="A0A5C5FN31"/>
<protein>
    <submittedName>
        <fullName evidence="8">Uncharacterized protein</fullName>
    </submittedName>
</protein>
<dbReference type="Pfam" id="PF01679">
    <property type="entry name" value="Pmp3"/>
    <property type="match status" value="1"/>
</dbReference>
<evidence type="ECO:0000256" key="2">
    <source>
        <dbReference type="ARBA" id="ARBA00009530"/>
    </source>
</evidence>
<keyword evidence="5 7" id="KW-0472">Membrane</keyword>
<keyword evidence="4 7" id="KW-1133">Transmembrane helix</keyword>
<dbReference type="PANTHER" id="PTHR21659:SF42">
    <property type="entry name" value="UPF0057 MEMBRANE PROTEIN ZK632.10-RELATED"/>
    <property type="match status" value="1"/>
</dbReference>
<feature type="region of interest" description="Disordered" evidence="6">
    <location>
        <begin position="127"/>
        <end position="204"/>
    </location>
</feature>
<dbReference type="OrthoDB" id="2802411at2759"/>
<dbReference type="PANTHER" id="PTHR21659">
    <property type="entry name" value="HYDROPHOBIC PROTEIN RCI2 LOW TEMPERATURE AND SALT RESPONSIVE PROTEIN LTI6 -RELATED"/>
    <property type="match status" value="1"/>
</dbReference>
<evidence type="ECO:0000256" key="3">
    <source>
        <dbReference type="ARBA" id="ARBA00022692"/>
    </source>
</evidence>
<evidence type="ECO:0000256" key="7">
    <source>
        <dbReference type="SAM" id="Phobius"/>
    </source>
</evidence>
<accession>A0A5C5FN31</accession>
<sequence>MAVATYVHRQEAAKAQGGGEHIVSWMTNSELFECLAVLTAVFFPPLSVLLERGCGGALLLNLLLTCLGFVPGLIHALFILYKVRLDSSQNESSLVYSATSYAPSTLVDARTKELTLDDILRAASDEDRQERVKMRRERGGNVNEADDGKRRLDKPSSYRSKANSSDSSDEDGDGKDAYARQAQMSEKRRGKQPAERREDRDLDV</sequence>
<dbReference type="GO" id="GO:0016020">
    <property type="term" value="C:membrane"/>
    <property type="evidence" value="ECO:0007669"/>
    <property type="project" value="UniProtKB-SubCell"/>
</dbReference>
<name>A0A5C5FN31_9BASI</name>